<dbReference type="Proteomes" id="UP000183809">
    <property type="component" value="Unassembled WGS sequence"/>
</dbReference>
<feature type="compositionally biased region" description="Basic and acidic residues" evidence="1">
    <location>
        <begin position="102"/>
        <end position="113"/>
    </location>
</feature>
<sequence>MSAEYKGQDINKLAEQAEQNLNSHALKTGHDNTTSARHGQGASISTEESGVDVARAEQFPGGEVRYGSAATGREIPVEDGGSFQKGTGRPTKDYDFEGLGGPEDKARQYREENPGNADVFENVRQAPGREPKA</sequence>
<keyword evidence="3" id="KW-1185">Reference proteome</keyword>
<organism evidence="2 3">
    <name type="scientific">Diplodia corticola</name>
    <dbReference type="NCBI Taxonomy" id="236234"/>
    <lineage>
        <taxon>Eukaryota</taxon>
        <taxon>Fungi</taxon>
        <taxon>Dikarya</taxon>
        <taxon>Ascomycota</taxon>
        <taxon>Pezizomycotina</taxon>
        <taxon>Dothideomycetes</taxon>
        <taxon>Dothideomycetes incertae sedis</taxon>
        <taxon>Botryosphaeriales</taxon>
        <taxon>Botryosphaeriaceae</taxon>
        <taxon>Diplodia</taxon>
    </lineage>
</organism>
<dbReference type="STRING" id="236234.A0A1J9RNX8"/>
<dbReference type="RefSeq" id="XP_020126443.1">
    <property type="nucleotide sequence ID" value="XM_020278244.1"/>
</dbReference>
<feature type="region of interest" description="Disordered" evidence="1">
    <location>
        <begin position="1"/>
        <end position="133"/>
    </location>
</feature>
<evidence type="ECO:0000313" key="3">
    <source>
        <dbReference type="Proteomes" id="UP000183809"/>
    </source>
</evidence>
<dbReference type="OrthoDB" id="3359339at2759"/>
<dbReference type="AlphaFoldDB" id="A0A1J9RNX8"/>
<evidence type="ECO:0000313" key="2">
    <source>
        <dbReference type="EMBL" id="OJD30183.1"/>
    </source>
</evidence>
<proteinExistence type="predicted"/>
<reference evidence="2 3" key="1">
    <citation type="submission" date="2016-10" db="EMBL/GenBank/DDBJ databases">
        <title>Proteomics and genomics reveal pathogen-plant mechanisms compatible with a hemibiotrophic lifestyle of Diplodia corticola.</title>
        <authorList>
            <person name="Fernandes I."/>
            <person name="De Jonge R."/>
            <person name="Van De Peer Y."/>
            <person name="Devreese B."/>
            <person name="Alves A."/>
            <person name="Esteves A.C."/>
        </authorList>
    </citation>
    <scope>NUCLEOTIDE SEQUENCE [LARGE SCALE GENOMIC DNA]</scope>
    <source>
        <strain evidence="2 3">CBS 112549</strain>
    </source>
</reference>
<protein>
    <submittedName>
        <fullName evidence="2">Chromatin remodeling factor subunit</fullName>
    </submittedName>
</protein>
<name>A0A1J9RNX8_9PEZI</name>
<comment type="caution">
    <text evidence="2">The sequence shown here is derived from an EMBL/GenBank/DDBJ whole genome shotgun (WGS) entry which is preliminary data.</text>
</comment>
<evidence type="ECO:0000256" key="1">
    <source>
        <dbReference type="SAM" id="MobiDB-lite"/>
    </source>
</evidence>
<accession>A0A1J9RNX8</accession>
<feature type="compositionally biased region" description="Polar residues" evidence="1">
    <location>
        <begin position="17"/>
        <end position="48"/>
    </location>
</feature>
<gene>
    <name evidence="2" type="ORF">BKCO1_6500040</name>
</gene>
<dbReference type="EMBL" id="MNUE01000065">
    <property type="protein sequence ID" value="OJD30183.1"/>
    <property type="molecule type" value="Genomic_DNA"/>
</dbReference>
<dbReference type="GeneID" id="31018505"/>